<evidence type="ECO:0000256" key="5">
    <source>
        <dbReference type="ARBA" id="ARBA00022801"/>
    </source>
</evidence>
<organism evidence="13 14">
    <name type="scientific">Fusarium globosum</name>
    <dbReference type="NCBI Taxonomy" id="78864"/>
    <lineage>
        <taxon>Eukaryota</taxon>
        <taxon>Fungi</taxon>
        <taxon>Dikarya</taxon>
        <taxon>Ascomycota</taxon>
        <taxon>Pezizomycotina</taxon>
        <taxon>Sordariomycetes</taxon>
        <taxon>Hypocreomycetidae</taxon>
        <taxon>Hypocreales</taxon>
        <taxon>Nectriaceae</taxon>
        <taxon>Fusarium</taxon>
        <taxon>Fusarium fujikuroi species complex</taxon>
    </lineage>
</organism>
<dbReference type="GO" id="GO:0008061">
    <property type="term" value="F:chitin binding"/>
    <property type="evidence" value="ECO:0007669"/>
    <property type="project" value="UniProtKB-UniRule"/>
</dbReference>
<feature type="compositionally biased region" description="Low complexity" evidence="9">
    <location>
        <begin position="243"/>
        <end position="271"/>
    </location>
</feature>
<dbReference type="SUPFAM" id="SSF57016">
    <property type="entry name" value="Plant lectins/antimicrobial peptides"/>
    <property type="match status" value="2"/>
</dbReference>
<dbReference type="SMART" id="SM00270">
    <property type="entry name" value="ChtBD1"/>
    <property type="match status" value="2"/>
</dbReference>
<evidence type="ECO:0000256" key="9">
    <source>
        <dbReference type="SAM" id="MobiDB-lite"/>
    </source>
</evidence>
<dbReference type="Pfam" id="PF00187">
    <property type="entry name" value="Chitin_bind_1"/>
    <property type="match status" value="2"/>
</dbReference>
<keyword evidence="3" id="KW-0479">Metal-binding</keyword>
<evidence type="ECO:0000256" key="10">
    <source>
        <dbReference type="SAM" id="Phobius"/>
    </source>
</evidence>
<evidence type="ECO:0000256" key="2">
    <source>
        <dbReference type="ARBA" id="ARBA00022669"/>
    </source>
</evidence>
<keyword evidence="7" id="KW-0170">Cobalt</keyword>
<evidence type="ECO:0000256" key="6">
    <source>
        <dbReference type="ARBA" id="ARBA00023277"/>
    </source>
</evidence>
<evidence type="ECO:0000256" key="7">
    <source>
        <dbReference type="ARBA" id="ARBA00023285"/>
    </source>
</evidence>
<feature type="disulfide bond" evidence="8">
    <location>
        <begin position="214"/>
        <end position="228"/>
    </location>
</feature>
<sequence length="366" mass="37647">MELSLVYFLCILSLASASFPFNFGLSSSPVLLPRAKNPTSKDGNCGSNSETNATCLTSTFGNCCSEKGFCGKTSAYCNEGCQSAFGSCSSSDDGQLAARMETAVLRRATVARMRPIVVLGFHLGEHVVNPDGIASSRHSNTLLDVADIDINRCQSMFGSCSSSDESSTTTATSDKTSTSTSAASTSLGAISIDGNCGSNSDTNATCQDSTFGDCCSAKGYCGKTSDYCASGCQSDFGSCDSPSSSASESASSSTSSSESSSSTPSTTPSAAGLSTGAKAGIAVGSVIGGLGAIGLVAFLVLRSKNRKSSQQLTDSDVGKPNDETRYELHDERTHEMHAQNLVELPADYGRVDDRAAAGYDGAYRGH</sequence>
<dbReference type="CDD" id="cd11618">
    <property type="entry name" value="ChtBD1_1"/>
    <property type="match status" value="2"/>
</dbReference>
<comment type="caution">
    <text evidence="8">Lacks conserved residue(s) required for the propagation of feature annotation.</text>
</comment>
<keyword evidence="5" id="KW-0378">Hydrolase</keyword>
<keyword evidence="14" id="KW-1185">Reference proteome</keyword>
<comment type="cofactor">
    <cofactor evidence="1">
        <name>Co(2+)</name>
        <dbReference type="ChEBI" id="CHEBI:48828"/>
    </cofactor>
</comment>
<dbReference type="AlphaFoldDB" id="A0A8H5YTT9"/>
<keyword evidence="10" id="KW-1133">Transmembrane helix</keyword>
<evidence type="ECO:0000313" key="13">
    <source>
        <dbReference type="EMBL" id="KAF5717272.1"/>
    </source>
</evidence>
<keyword evidence="8" id="KW-1015">Disulfide bond</keyword>
<dbReference type="GO" id="GO:0046872">
    <property type="term" value="F:metal ion binding"/>
    <property type="evidence" value="ECO:0007669"/>
    <property type="project" value="UniProtKB-KW"/>
</dbReference>
<reference evidence="13 14" key="1">
    <citation type="submission" date="2020-05" db="EMBL/GenBank/DDBJ databases">
        <title>Identification and distribution of gene clusters putatively required for synthesis of sphingolipid metabolism inhibitors in phylogenetically diverse species of the filamentous fungus Fusarium.</title>
        <authorList>
            <person name="Kim H.-S."/>
            <person name="Busman M."/>
            <person name="Brown D.W."/>
            <person name="Divon H."/>
            <person name="Uhlig S."/>
            <person name="Proctor R.H."/>
        </authorList>
    </citation>
    <scope>NUCLEOTIDE SEQUENCE [LARGE SCALE GENOMIC DNA]</scope>
    <source>
        <strain evidence="13 14">NRRL 26131</strain>
    </source>
</reference>
<dbReference type="EMBL" id="JAAQPF010000075">
    <property type="protein sequence ID" value="KAF5717272.1"/>
    <property type="molecule type" value="Genomic_DNA"/>
</dbReference>
<dbReference type="PROSITE" id="PS50941">
    <property type="entry name" value="CHIT_BIND_I_2"/>
    <property type="match status" value="2"/>
</dbReference>
<feature type="compositionally biased region" description="Low complexity" evidence="9">
    <location>
        <begin position="159"/>
        <end position="181"/>
    </location>
</feature>
<evidence type="ECO:0000256" key="8">
    <source>
        <dbReference type="PROSITE-ProRule" id="PRU00261"/>
    </source>
</evidence>
<dbReference type="PANTHER" id="PTHR46471">
    <property type="entry name" value="CHITIN DEACETYLASE"/>
    <property type="match status" value="1"/>
</dbReference>
<dbReference type="Proteomes" id="UP000532311">
    <property type="component" value="Unassembled WGS sequence"/>
</dbReference>
<feature type="signal peptide" evidence="11">
    <location>
        <begin position="1"/>
        <end position="17"/>
    </location>
</feature>
<dbReference type="InterPro" id="IPR001002">
    <property type="entry name" value="Chitin-bd_1"/>
</dbReference>
<dbReference type="InterPro" id="IPR036861">
    <property type="entry name" value="Endochitinase-like_sf"/>
</dbReference>
<dbReference type="GO" id="GO:0016787">
    <property type="term" value="F:hydrolase activity"/>
    <property type="evidence" value="ECO:0007669"/>
    <property type="project" value="UniProtKB-KW"/>
</dbReference>
<feature type="region of interest" description="Disordered" evidence="9">
    <location>
        <begin position="243"/>
        <end position="272"/>
    </location>
</feature>
<name>A0A8H5YTT9_9HYPO</name>
<comment type="caution">
    <text evidence="13">The sequence shown here is derived from an EMBL/GenBank/DDBJ whole genome shotgun (WGS) entry which is preliminary data.</text>
</comment>
<feature type="domain" description="Chitin-binding type-1" evidence="12">
    <location>
        <begin position="42"/>
        <end position="90"/>
    </location>
</feature>
<feature type="domain" description="Chitin-binding type-1" evidence="12">
    <location>
        <begin position="193"/>
        <end position="241"/>
    </location>
</feature>
<feature type="transmembrane region" description="Helical" evidence="10">
    <location>
        <begin position="279"/>
        <end position="301"/>
    </location>
</feature>
<evidence type="ECO:0000256" key="11">
    <source>
        <dbReference type="SAM" id="SignalP"/>
    </source>
</evidence>
<evidence type="ECO:0000256" key="4">
    <source>
        <dbReference type="ARBA" id="ARBA00022729"/>
    </source>
</evidence>
<gene>
    <name evidence="13" type="ORF">FGLOB1_2122</name>
</gene>
<evidence type="ECO:0000313" key="14">
    <source>
        <dbReference type="Proteomes" id="UP000532311"/>
    </source>
</evidence>
<evidence type="ECO:0000256" key="1">
    <source>
        <dbReference type="ARBA" id="ARBA00001941"/>
    </source>
</evidence>
<proteinExistence type="predicted"/>
<feature type="chain" id="PRO_5034558856" evidence="11">
    <location>
        <begin position="18"/>
        <end position="366"/>
    </location>
</feature>
<evidence type="ECO:0000256" key="3">
    <source>
        <dbReference type="ARBA" id="ARBA00022723"/>
    </source>
</evidence>
<feature type="disulfide bond" evidence="8">
    <location>
        <begin position="63"/>
        <end position="77"/>
    </location>
</feature>
<protein>
    <submittedName>
        <fullName evidence="13">Agglutinin isolectin</fullName>
    </submittedName>
</protein>
<keyword evidence="4 11" id="KW-0732">Signal</keyword>
<accession>A0A8H5YTT9</accession>
<keyword evidence="10" id="KW-0472">Membrane</keyword>
<feature type="region of interest" description="Disordered" evidence="9">
    <location>
        <begin position="158"/>
        <end position="181"/>
    </location>
</feature>
<evidence type="ECO:0000259" key="12">
    <source>
        <dbReference type="PROSITE" id="PS50941"/>
    </source>
</evidence>
<dbReference type="PANTHER" id="PTHR46471:SF2">
    <property type="entry name" value="CHITIN DEACETYLASE-RELATED"/>
    <property type="match status" value="1"/>
</dbReference>
<keyword evidence="6" id="KW-0119">Carbohydrate metabolism</keyword>
<keyword evidence="2 8" id="KW-0147">Chitin-binding</keyword>
<keyword evidence="10" id="KW-0812">Transmembrane</keyword>
<dbReference type="Gene3D" id="3.30.60.10">
    <property type="entry name" value="Endochitinase-like"/>
    <property type="match status" value="2"/>
</dbReference>